<dbReference type="InterPro" id="IPR036388">
    <property type="entry name" value="WH-like_DNA-bd_sf"/>
</dbReference>
<evidence type="ECO:0000256" key="7">
    <source>
        <dbReference type="ARBA" id="ARBA00023163"/>
    </source>
</evidence>
<feature type="compositionally biased region" description="Polar residues" evidence="10">
    <location>
        <begin position="183"/>
        <end position="200"/>
    </location>
</feature>
<evidence type="ECO:0000313" key="13">
    <source>
        <dbReference type="WBParaSite" id="MBELARI_LOCUS12780.1"/>
    </source>
</evidence>
<organism evidence="12 13">
    <name type="scientific">Mesorhabditis belari</name>
    <dbReference type="NCBI Taxonomy" id="2138241"/>
    <lineage>
        <taxon>Eukaryota</taxon>
        <taxon>Metazoa</taxon>
        <taxon>Ecdysozoa</taxon>
        <taxon>Nematoda</taxon>
        <taxon>Chromadorea</taxon>
        <taxon>Rhabditida</taxon>
        <taxon>Rhabditina</taxon>
        <taxon>Rhabditomorpha</taxon>
        <taxon>Rhabditoidea</taxon>
        <taxon>Rhabditidae</taxon>
        <taxon>Mesorhabditinae</taxon>
        <taxon>Mesorhabditis</taxon>
    </lineage>
</organism>
<dbReference type="GO" id="GO:0005737">
    <property type="term" value="C:cytoplasm"/>
    <property type="evidence" value="ECO:0007669"/>
    <property type="project" value="UniProtKB-SubCell"/>
</dbReference>
<comment type="subcellular location">
    <subcellularLocation>
        <location evidence="2">Cytoplasm</location>
    </subcellularLocation>
    <subcellularLocation>
        <location evidence="1 9">Nucleus</location>
    </subcellularLocation>
</comment>
<evidence type="ECO:0000256" key="10">
    <source>
        <dbReference type="SAM" id="MobiDB-lite"/>
    </source>
</evidence>
<evidence type="ECO:0000256" key="1">
    <source>
        <dbReference type="ARBA" id="ARBA00004123"/>
    </source>
</evidence>
<feature type="DNA-binding region" description="Fork-head" evidence="9">
    <location>
        <begin position="249"/>
        <end position="299"/>
    </location>
</feature>
<dbReference type="PANTHER" id="PTHR45767:SF2">
    <property type="entry name" value="FORKHEAD BOX PROTEIN O"/>
    <property type="match status" value="1"/>
</dbReference>
<accession>A0AAF3EFP4</accession>
<evidence type="ECO:0000256" key="6">
    <source>
        <dbReference type="ARBA" id="ARBA00023125"/>
    </source>
</evidence>
<dbReference type="GO" id="GO:0005634">
    <property type="term" value="C:nucleus"/>
    <property type="evidence" value="ECO:0007669"/>
    <property type="project" value="UniProtKB-SubCell"/>
</dbReference>
<feature type="region of interest" description="Disordered" evidence="10">
    <location>
        <begin position="21"/>
        <end position="53"/>
    </location>
</feature>
<dbReference type="PRINTS" id="PR00053">
    <property type="entry name" value="FORKHEAD"/>
</dbReference>
<dbReference type="WBParaSite" id="MBELARI_LOCUS12780.1">
    <property type="protein sequence ID" value="MBELARI_LOCUS12780.1"/>
    <property type="gene ID" value="MBELARI_LOCUS12780"/>
</dbReference>
<dbReference type="GO" id="GO:0000978">
    <property type="term" value="F:RNA polymerase II cis-regulatory region sequence-specific DNA binding"/>
    <property type="evidence" value="ECO:0007669"/>
    <property type="project" value="TreeGrafter"/>
</dbReference>
<dbReference type="InterPro" id="IPR036390">
    <property type="entry name" value="WH_DNA-bd_sf"/>
</dbReference>
<sequence>MLRGQESPLWCSAAVAQNQSKDYDTYPYPTANDRETLSGQPTPPYRNDTSPGHLSAYSQITYQTQNQSPDLQMLETVKPGQLVMQQTLKEVDFTWDAPMPDDALNYVPKPTSELQPRSRHNTLTLNQQDSFDSNNSEEEFFNQPTHDRRAVSFGGTSQFARRFNRHNTYNPNLLVVRSQSGSLYDSSENLGAGPNSTTIVGSPDPTGFSPGMASPTGYGGGIAPSSGASDTSDPGQPQGKKSATRRNAWGSMSYADLITQAIMQSPEKRLTLAQVYEWMVQNVPYFRDKGDSNSSAGWKRKRFLAVCELLKRDQSFKRAKTRPGQPAAIAQPVASGFINR</sequence>
<dbReference type="PROSITE" id="PS50039">
    <property type="entry name" value="FORK_HEAD_3"/>
    <property type="match status" value="1"/>
</dbReference>
<dbReference type="SUPFAM" id="SSF46785">
    <property type="entry name" value="Winged helix' DNA-binding domain"/>
    <property type="match status" value="1"/>
</dbReference>
<dbReference type="PANTHER" id="PTHR45767">
    <property type="entry name" value="FORKHEAD BOX PROTEIN O"/>
    <property type="match status" value="1"/>
</dbReference>
<keyword evidence="7" id="KW-0804">Transcription</keyword>
<keyword evidence="4" id="KW-0963">Cytoplasm</keyword>
<keyword evidence="8 9" id="KW-0539">Nucleus</keyword>
<evidence type="ECO:0000256" key="8">
    <source>
        <dbReference type="ARBA" id="ARBA00023242"/>
    </source>
</evidence>
<evidence type="ECO:0000259" key="11">
    <source>
        <dbReference type="PROSITE" id="PS50039"/>
    </source>
</evidence>
<keyword evidence="3" id="KW-0217">Developmental protein</keyword>
<proteinExistence type="predicted"/>
<evidence type="ECO:0000313" key="12">
    <source>
        <dbReference type="Proteomes" id="UP000887575"/>
    </source>
</evidence>
<dbReference type="GO" id="GO:0000981">
    <property type="term" value="F:DNA-binding transcription factor activity, RNA polymerase II-specific"/>
    <property type="evidence" value="ECO:0007669"/>
    <property type="project" value="TreeGrafter"/>
</dbReference>
<dbReference type="AlphaFoldDB" id="A0AAF3EFP4"/>
<name>A0AAF3EFP4_9BILA</name>
<keyword evidence="12" id="KW-1185">Reference proteome</keyword>
<keyword evidence="6 9" id="KW-0238">DNA-binding</keyword>
<feature type="region of interest" description="Disordered" evidence="10">
    <location>
        <begin position="183"/>
        <end position="246"/>
    </location>
</feature>
<dbReference type="Proteomes" id="UP000887575">
    <property type="component" value="Unassembled WGS sequence"/>
</dbReference>
<feature type="compositionally biased region" description="Polar residues" evidence="10">
    <location>
        <begin position="226"/>
        <end position="241"/>
    </location>
</feature>
<evidence type="ECO:0000256" key="3">
    <source>
        <dbReference type="ARBA" id="ARBA00022473"/>
    </source>
</evidence>
<keyword evidence="5" id="KW-0805">Transcription regulation</keyword>
<feature type="domain" description="Fork-head" evidence="11">
    <location>
        <begin position="249"/>
        <end position="299"/>
    </location>
</feature>
<protein>
    <recommendedName>
        <fullName evidence="11">Fork-head domain-containing protein</fullName>
    </recommendedName>
</protein>
<dbReference type="SMART" id="SM00339">
    <property type="entry name" value="FH"/>
    <property type="match status" value="1"/>
</dbReference>
<dbReference type="InterPro" id="IPR001766">
    <property type="entry name" value="Fork_head_dom"/>
</dbReference>
<reference evidence="13" key="1">
    <citation type="submission" date="2024-02" db="UniProtKB">
        <authorList>
            <consortium name="WormBaseParasite"/>
        </authorList>
    </citation>
    <scope>IDENTIFICATION</scope>
</reference>
<evidence type="ECO:0000256" key="2">
    <source>
        <dbReference type="ARBA" id="ARBA00004496"/>
    </source>
</evidence>
<dbReference type="Pfam" id="PF00250">
    <property type="entry name" value="Forkhead"/>
    <property type="match status" value="1"/>
</dbReference>
<dbReference type="Gene3D" id="1.10.10.10">
    <property type="entry name" value="Winged helix-like DNA-binding domain superfamily/Winged helix DNA-binding domain"/>
    <property type="match status" value="1"/>
</dbReference>
<evidence type="ECO:0000256" key="9">
    <source>
        <dbReference type="PROSITE-ProRule" id="PRU00089"/>
    </source>
</evidence>
<evidence type="ECO:0000256" key="4">
    <source>
        <dbReference type="ARBA" id="ARBA00022490"/>
    </source>
</evidence>
<evidence type="ECO:0000256" key="5">
    <source>
        <dbReference type="ARBA" id="ARBA00023015"/>
    </source>
</evidence>